<protein>
    <recommendedName>
        <fullName evidence="3">Coenzyme A biosynthesis bifunctional protein CoaBC</fullName>
    </recommendedName>
    <alternativeName>
        <fullName evidence="3">DNA/pantothenate metabolism flavoprotein</fullName>
    </alternativeName>
    <alternativeName>
        <fullName evidence="3">Phosphopantothenoylcysteine synthetase/decarboxylase</fullName>
        <shortName evidence="3">PPCS-PPCDC</shortName>
    </alternativeName>
    <domain>
        <recommendedName>
            <fullName evidence="3">Phosphopantothenoylcysteine decarboxylase</fullName>
            <shortName evidence="3">PPC decarboxylase</shortName>
            <shortName evidence="3">PPC-DC</shortName>
            <ecNumber evidence="3">4.1.1.36</ecNumber>
        </recommendedName>
        <alternativeName>
            <fullName evidence="3">CoaC</fullName>
        </alternativeName>
    </domain>
    <domain>
        <recommendedName>
            <fullName evidence="3">Phosphopantothenate--cysteine ligase</fullName>
            <ecNumber evidence="3">6.3.2.5</ecNumber>
        </recommendedName>
        <alternativeName>
            <fullName evidence="3">CoaB</fullName>
        </alternativeName>
        <alternativeName>
            <fullName evidence="3">Phosphopantothenoylcysteine synthetase</fullName>
            <shortName evidence="3">PPC synthetase</shortName>
            <shortName evidence="3">PPC-S</shortName>
        </alternativeName>
    </domain>
</protein>
<keyword evidence="8" id="KW-1185">Reference proteome</keyword>
<name>A0A7K1XVE6_9SPHI</name>
<dbReference type="GO" id="GO:0071513">
    <property type="term" value="C:phosphopantothenoylcysteine decarboxylase complex"/>
    <property type="evidence" value="ECO:0007669"/>
    <property type="project" value="TreeGrafter"/>
</dbReference>
<sequence>MNIILGICGSIASYKAATLVRLLVKSGAAVKVVMTPDATHFITPLTLSTLSKNPVLVEYANAQTGEWNNHVELALWADYLVIAPASANTLAKMANGLCDNLLTAVYLSAKCPVYVAPAMDLDMWKHASTQANVGRLQSYGNILIRPGYGELASGLTGEGRMAEPEEIAALLDGEIRKKLPLSGKKALVSAGPTYEAIDPVRFIGNHSSGKMGYAIAAELLRNGAEVTLVSGPVSITAEPGIKVVRVTSAAEMLEQMSAHFPAADITIMNAAVADYRPATVAGHKIKKNDEEFSIPLVKTTDILANLGQLERGNRLLIGFALETEHEEENAIKKIRKKNLDFIVLNSLQDEGAGFKGDQNKITIIDRELNKVTYGLKSKQEVAHDILIKILEVMA</sequence>
<dbReference type="GO" id="GO:0010181">
    <property type="term" value="F:FMN binding"/>
    <property type="evidence" value="ECO:0007669"/>
    <property type="project" value="UniProtKB-UniRule"/>
</dbReference>
<evidence type="ECO:0000256" key="3">
    <source>
        <dbReference type="HAMAP-Rule" id="MF_02225"/>
    </source>
</evidence>
<comment type="caution">
    <text evidence="7">The sequence shown here is derived from an EMBL/GenBank/DDBJ whole genome shotgun (WGS) entry which is preliminary data.</text>
</comment>
<dbReference type="SUPFAM" id="SSF52507">
    <property type="entry name" value="Homo-oligomeric flavin-containing Cys decarboxylases, HFCD"/>
    <property type="match status" value="1"/>
</dbReference>
<dbReference type="InterPro" id="IPR003382">
    <property type="entry name" value="Flavoprotein"/>
</dbReference>
<evidence type="ECO:0000259" key="5">
    <source>
        <dbReference type="Pfam" id="PF02441"/>
    </source>
</evidence>
<comment type="pathway">
    <text evidence="3 4">Cofactor biosynthesis; coenzyme A biosynthesis; CoA from (R)-pantothenate: step 3/5.</text>
</comment>
<keyword evidence="3" id="KW-0460">Magnesium</keyword>
<feature type="domain" description="Flavoprotein" evidence="5">
    <location>
        <begin position="1"/>
        <end position="169"/>
    </location>
</feature>
<comment type="caution">
    <text evidence="3">Lacks conserved residue(s) required for the propagation of feature annotation.</text>
</comment>
<evidence type="ECO:0000256" key="2">
    <source>
        <dbReference type="ARBA" id="ARBA00023239"/>
    </source>
</evidence>
<comment type="similarity">
    <text evidence="3 4">In the C-terminal section; belongs to the PPC synthetase family.</text>
</comment>
<dbReference type="EC" id="4.1.1.36" evidence="3"/>
<keyword evidence="3 4" id="KW-0285">Flavoprotein</keyword>
<feature type="region of interest" description="Phosphopantothenate--cysteine ligase" evidence="3">
    <location>
        <begin position="186"/>
        <end position="394"/>
    </location>
</feature>
<proteinExistence type="inferred from homology"/>
<keyword evidence="3 4" id="KW-0436">Ligase</keyword>
<comment type="function">
    <text evidence="3">Catalyzes two sequential steps in the biosynthesis of coenzyme A. In the first step cysteine is conjugated to 4'-phosphopantothenate to form 4-phosphopantothenoylcysteine. In the second step the latter compound is decarboxylated to form 4'-phosphopantotheine.</text>
</comment>
<feature type="binding site" evidence="3">
    <location>
        <position position="274"/>
    </location>
    <ligand>
        <name>CTP</name>
        <dbReference type="ChEBI" id="CHEBI:37563"/>
    </ligand>
</feature>
<comment type="function">
    <text evidence="4">Catalyzes two steps in the biosynthesis of coenzyme A. In the first step cysteine is conjugated to 4'-phosphopantothenate to form 4-phosphopantothenoylcysteine, in the latter compound is decarboxylated to form 4'-phosphopantotheine.</text>
</comment>
<dbReference type="GO" id="GO:0004633">
    <property type="term" value="F:phosphopantothenoylcysteine decarboxylase activity"/>
    <property type="evidence" value="ECO:0007669"/>
    <property type="project" value="UniProtKB-UniRule"/>
</dbReference>
<keyword evidence="3 4" id="KW-0288">FMN</keyword>
<feature type="binding site" evidence="3">
    <location>
        <position position="284"/>
    </location>
    <ligand>
        <name>CTP</name>
        <dbReference type="ChEBI" id="CHEBI:37563"/>
    </ligand>
</feature>
<keyword evidence="3" id="KW-0479">Metal-binding</keyword>
<dbReference type="RefSeq" id="WP_160905691.1">
    <property type="nucleotide sequence ID" value="NZ_WVHS01000001.1"/>
</dbReference>
<dbReference type="PANTHER" id="PTHR14359">
    <property type="entry name" value="HOMO-OLIGOMERIC FLAVIN CONTAINING CYS DECARBOXYLASE FAMILY"/>
    <property type="match status" value="1"/>
</dbReference>
<comment type="cofactor">
    <cofactor evidence="3">
        <name>Mg(2+)</name>
        <dbReference type="ChEBI" id="CHEBI:18420"/>
    </cofactor>
</comment>
<feature type="region of interest" description="Phosphopantothenoylcysteine decarboxylase" evidence="3">
    <location>
        <begin position="1"/>
        <end position="185"/>
    </location>
</feature>
<dbReference type="GO" id="GO:0004632">
    <property type="term" value="F:phosphopantothenate--cysteine ligase activity"/>
    <property type="evidence" value="ECO:0007669"/>
    <property type="project" value="UniProtKB-UniRule"/>
</dbReference>
<reference evidence="7 8" key="1">
    <citation type="submission" date="2019-11" db="EMBL/GenBank/DDBJ databases">
        <title>Pedobacter sp. HMF7056 Genome sequencing and assembly.</title>
        <authorList>
            <person name="Kang H."/>
            <person name="Kim H."/>
            <person name="Joh K."/>
        </authorList>
    </citation>
    <scope>NUCLEOTIDE SEQUENCE [LARGE SCALE GENOMIC DNA]</scope>
    <source>
        <strain evidence="7 8">HMF7056</strain>
    </source>
</reference>
<comment type="cofactor">
    <cofactor evidence="3">
        <name>FMN</name>
        <dbReference type="ChEBI" id="CHEBI:58210"/>
    </cofactor>
    <text evidence="3">Binds 1 FMN per subunit.</text>
</comment>
<accession>A0A7K1XVE6</accession>
<dbReference type="UniPathway" id="UPA00241">
    <property type="reaction ID" value="UER00353"/>
</dbReference>
<evidence type="ECO:0000256" key="1">
    <source>
        <dbReference type="ARBA" id="ARBA00022793"/>
    </source>
</evidence>
<dbReference type="PANTHER" id="PTHR14359:SF6">
    <property type="entry name" value="PHOSPHOPANTOTHENOYLCYSTEINE DECARBOXYLASE"/>
    <property type="match status" value="1"/>
</dbReference>
<dbReference type="Pfam" id="PF02441">
    <property type="entry name" value="Flavoprotein"/>
    <property type="match status" value="1"/>
</dbReference>
<evidence type="ECO:0000313" key="7">
    <source>
        <dbReference type="EMBL" id="MXV14739.1"/>
    </source>
</evidence>
<keyword evidence="1 3" id="KW-0210">Decarboxylase</keyword>
<comment type="catalytic activity">
    <reaction evidence="3 4">
        <text>N-[(R)-4-phosphopantothenoyl]-L-cysteine + H(+) = (R)-4'-phosphopantetheine + CO2</text>
        <dbReference type="Rhea" id="RHEA:16793"/>
        <dbReference type="ChEBI" id="CHEBI:15378"/>
        <dbReference type="ChEBI" id="CHEBI:16526"/>
        <dbReference type="ChEBI" id="CHEBI:59458"/>
        <dbReference type="ChEBI" id="CHEBI:61723"/>
        <dbReference type="EC" id="4.1.1.36"/>
    </reaction>
</comment>
<comment type="pathway">
    <text evidence="3 4">Cofactor biosynthesis; coenzyme A biosynthesis; CoA from (R)-pantothenate: step 2/5.</text>
</comment>
<dbReference type="InterPro" id="IPR035929">
    <property type="entry name" value="CoaB-like_sf"/>
</dbReference>
<dbReference type="GO" id="GO:0015941">
    <property type="term" value="P:pantothenate catabolic process"/>
    <property type="evidence" value="ECO:0007669"/>
    <property type="project" value="InterPro"/>
</dbReference>
<dbReference type="GO" id="GO:0015937">
    <property type="term" value="P:coenzyme A biosynthetic process"/>
    <property type="evidence" value="ECO:0007669"/>
    <property type="project" value="UniProtKB-UniRule"/>
</dbReference>
<dbReference type="EC" id="6.3.2.5" evidence="3"/>
<dbReference type="InterPro" id="IPR036551">
    <property type="entry name" value="Flavin_trans-like"/>
</dbReference>
<feature type="binding site" evidence="3">
    <location>
        <position position="319"/>
    </location>
    <ligand>
        <name>CTP</name>
        <dbReference type="ChEBI" id="CHEBI:37563"/>
    </ligand>
</feature>
<feature type="binding site" evidence="3">
    <location>
        <position position="337"/>
    </location>
    <ligand>
        <name>CTP</name>
        <dbReference type="ChEBI" id="CHEBI:37563"/>
    </ligand>
</feature>
<dbReference type="HAMAP" id="MF_02225">
    <property type="entry name" value="CoaBC"/>
    <property type="match status" value="1"/>
</dbReference>
<feature type="domain" description="DNA/pantothenate metabolism flavoprotein C-terminal" evidence="6">
    <location>
        <begin position="181"/>
        <end position="391"/>
    </location>
</feature>
<feature type="binding site" evidence="3">
    <location>
        <position position="333"/>
    </location>
    <ligand>
        <name>CTP</name>
        <dbReference type="ChEBI" id="CHEBI:37563"/>
    </ligand>
</feature>
<comment type="catalytic activity">
    <reaction evidence="3 4">
        <text>(R)-4'-phosphopantothenate + L-cysteine + CTP = N-[(R)-4-phosphopantothenoyl]-L-cysteine + CMP + diphosphate + H(+)</text>
        <dbReference type="Rhea" id="RHEA:19397"/>
        <dbReference type="ChEBI" id="CHEBI:10986"/>
        <dbReference type="ChEBI" id="CHEBI:15378"/>
        <dbReference type="ChEBI" id="CHEBI:33019"/>
        <dbReference type="ChEBI" id="CHEBI:35235"/>
        <dbReference type="ChEBI" id="CHEBI:37563"/>
        <dbReference type="ChEBI" id="CHEBI:59458"/>
        <dbReference type="ChEBI" id="CHEBI:60377"/>
        <dbReference type="EC" id="6.3.2.5"/>
    </reaction>
</comment>
<dbReference type="InterPro" id="IPR005252">
    <property type="entry name" value="CoaBC"/>
</dbReference>
<gene>
    <name evidence="3 7" type="primary">coaBC</name>
    <name evidence="7" type="ORF">GS398_05470</name>
</gene>
<keyword evidence="3" id="KW-0511">Multifunctional enzyme</keyword>
<dbReference type="EMBL" id="WVHS01000001">
    <property type="protein sequence ID" value="MXV14739.1"/>
    <property type="molecule type" value="Genomic_DNA"/>
</dbReference>
<dbReference type="Gene3D" id="3.40.50.10300">
    <property type="entry name" value="CoaB-like"/>
    <property type="match status" value="1"/>
</dbReference>
<evidence type="ECO:0000256" key="4">
    <source>
        <dbReference type="RuleBase" id="RU364078"/>
    </source>
</evidence>
<dbReference type="Pfam" id="PF04127">
    <property type="entry name" value="DFP"/>
    <property type="match status" value="1"/>
</dbReference>
<dbReference type="GO" id="GO:0046872">
    <property type="term" value="F:metal ion binding"/>
    <property type="evidence" value="ECO:0007669"/>
    <property type="project" value="UniProtKB-KW"/>
</dbReference>
<dbReference type="Proteomes" id="UP000451233">
    <property type="component" value="Unassembled WGS sequence"/>
</dbReference>
<evidence type="ECO:0000259" key="6">
    <source>
        <dbReference type="Pfam" id="PF04127"/>
    </source>
</evidence>
<evidence type="ECO:0000313" key="8">
    <source>
        <dbReference type="Proteomes" id="UP000451233"/>
    </source>
</evidence>
<dbReference type="InterPro" id="IPR007085">
    <property type="entry name" value="DNA/pantothenate-metab_flavo_C"/>
</dbReference>
<comment type="similarity">
    <text evidence="3 4">In the N-terminal section; belongs to the HFCD (homo-oligomeric flavin containing Cys decarboxylase) superfamily.</text>
</comment>
<dbReference type="Gene3D" id="3.40.50.1950">
    <property type="entry name" value="Flavin prenyltransferase-like"/>
    <property type="match status" value="1"/>
</dbReference>
<dbReference type="SUPFAM" id="SSF102645">
    <property type="entry name" value="CoaB-like"/>
    <property type="match status" value="1"/>
</dbReference>
<organism evidence="7 8">
    <name type="scientific">Hufsiella ginkgonis</name>
    <dbReference type="NCBI Taxonomy" id="2695274"/>
    <lineage>
        <taxon>Bacteria</taxon>
        <taxon>Pseudomonadati</taxon>
        <taxon>Bacteroidota</taxon>
        <taxon>Sphingobacteriia</taxon>
        <taxon>Sphingobacteriales</taxon>
        <taxon>Sphingobacteriaceae</taxon>
        <taxon>Hufsiella</taxon>
    </lineage>
</organism>
<keyword evidence="2 3" id="KW-0456">Lyase</keyword>
<dbReference type="NCBIfam" id="TIGR00521">
    <property type="entry name" value="coaBC_dfp"/>
    <property type="match status" value="1"/>
</dbReference>
<dbReference type="AlphaFoldDB" id="A0A7K1XVE6"/>